<dbReference type="GO" id="GO:0071011">
    <property type="term" value="C:precatalytic spliceosome"/>
    <property type="evidence" value="ECO:0007669"/>
    <property type="project" value="TreeGrafter"/>
</dbReference>
<feature type="region of interest" description="Disordered" evidence="4">
    <location>
        <begin position="72"/>
        <end position="211"/>
    </location>
</feature>
<dbReference type="SMART" id="SM00360">
    <property type="entry name" value="RRM"/>
    <property type="match status" value="2"/>
</dbReference>
<feature type="compositionally biased region" description="Basic and acidic residues" evidence="4">
    <location>
        <begin position="176"/>
        <end position="204"/>
    </location>
</feature>
<comment type="caution">
    <text evidence="6">The sequence shown here is derived from an EMBL/GenBank/DDBJ whole genome shotgun (WGS) entry which is preliminary data.</text>
</comment>
<dbReference type="Proteomes" id="UP000241769">
    <property type="component" value="Unassembled WGS sequence"/>
</dbReference>
<dbReference type="InterPro" id="IPR035979">
    <property type="entry name" value="RBD_domain_sf"/>
</dbReference>
<dbReference type="GO" id="GO:0005685">
    <property type="term" value="C:U1 snRNP"/>
    <property type="evidence" value="ECO:0007669"/>
    <property type="project" value="TreeGrafter"/>
</dbReference>
<dbReference type="OrthoDB" id="439808at2759"/>
<dbReference type="PROSITE" id="PS50102">
    <property type="entry name" value="RRM"/>
    <property type="match status" value="2"/>
</dbReference>
<evidence type="ECO:0000256" key="4">
    <source>
        <dbReference type="SAM" id="MobiDB-lite"/>
    </source>
</evidence>
<feature type="region of interest" description="Disordered" evidence="4">
    <location>
        <begin position="289"/>
        <end position="324"/>
    </location>
</feature>
<dbReference type="Pfam" id="PF00076">
    <property type="entry name" value="RRM_1"/>
    <property type="match status" value="2"/>
</dbReference>
<keyword evidence="2" id="KW-0539">Nucleus</keyword>
<dbReference type="InterPro" id="IPR000504">
    <property type="entry name" value="RRM_dom"/>
</dbReference>
<keyword evidence="3" id="KW-0694">RNA-binding</keyword>
<dbReference type="InterPro" id="IPR012677">
    <property type="entry name" value="Nucleotide-bd_a/b_plait_sf"/>
</dbReference>
<dbReference type="CDD" id="cd00590">
    <property type="entry name" value="RRM_SF"/>
    <property type="match status" value="1"/>
</dbReference>
<dbReference type="SUPFAM" id="SSF54928">
    <property type="entry name" value="RNA-binding domain, RBD"/>
    <property type="match status" value="2"/>
</dbReference>
<gene>
    <name evidence="6" type="ORF">PROFUN_02571</name>
</gene>
<comment type="subcellular location">
    <subcellularLocation>
        <location evidence="1">Nucleus</location>
    </subcellularLocation>
</comment>
<dbReference type="PANTHER" id="PTHR13952">
    <property type="entry name" value="U1 SMALL NUCLEAR RIBONUCLEOPROTEIN 70 KD"/>
    <property type="match status" value="1"/>
</dbReference>
<dbReference type="GO" id="GO:0030619">
    <property type="term" value="F:U1 snRNA binding"/>
    <property type="evidence" value="ECO:0007669"/>
    <property type="project" value="TreeGrafter"/>
</dbReference>
<sequence>MVRTKVFVGNLSFKTREPELSQHFESVAKVVGVNIITRGPRSLGYGFVELETEEDAKKAVAAMDKKEIDGRPINVDIAKARPEGQGETKPAGTEGAEGSPRTTQPRAPSNRRGGATRGRGGAKAANATPASPSTAPASGDANASPAPEGAKRPRTRKPRAPKKEGEGATEGQTPEAKPKRERAPRPPKAESAPKAERPPRDPQNDTRIPSETSLFVANLPFSLTNESFGKILTDSGLKYKKAHVVVKRNQKSKGFGFVEFDNQEEQKKALDALTGKKIEDRELAPKVALVSDPKAPAETKAQSPAVAASPAAAAASPAVETKTA</sequence>
<feature type="domain" description="RRM" evidence="5">
    <location>
        <begin position="4"/>
        <end position="80"/>
    </location>
</feature>
<feature type="domain" description="RRM" evidence="5">
    <location>
        <begin position="212"/>
        <end position="290"/>
    </location>
</feature>
<evidence type="ECO:0000256" key="1">
    <source>
        <dbReference type="ARBA" id="ARBA00004123"/>
    </source>
</evidence>
<dbReference type="InterPro" id="IPR051183">
    <property type="entry name" value="U1_U11-U12_snRNP_70-35kDa"/>
</dbReference>
<dbReference type="AlphaFoldDB" id="A0A2P6MPF1"/>
<evidence type="ECO:0000256" key="2">
    <source>
        <dbReference type="ARBA" id="ARBA00023242"/>
    </source>
</evidence>
<feature type="compositionally biased region" description="Low complexity" evidence="4">
    <location>
        <begin position="122"/>
        <end position="141"/>
    </location>
</feature>
<dbReference type="InParanoid" id="A0A2P6MPF1"/>
<evidence type="ECO:0000256" key="3">
    <source>
        <dbReference type="PROSITE-ProRule" id="PRU00176"/>
    </source>
</evidence>
<evidence type="ECO:0000313" key="6">
    <source>
        <dbReference type="EMBL" id="PRP73562.1"/>
    </source>
</evidence>
<dbReference type="GO" id="GO:0071004">
    <property type="term" value="C:U2-type prespliceosome"/>
    <property type="evidence" value="ECO:0007669"/>
    <property type="project" value="TreeGrafter"/>
</dbReference>
<accession>A0A2P6MPF1</accession>
<keyword evidence="7" id="KW-1185">Reference proteome</keyword>
<name>A0A2P6MPF1_9EUKA</name>
<organism evidence="6 7">
    <name type="scientific">Planoprotostelium fungivorum</name>
    <dbReference type="NCBI Taxonomy" id="1890364"/>
    <lineage>
        <taxon>Eukaryota</taxon>
        <taxon>Amoebozoa</taxon>
        <taxon>Evosea</taxon>
        <taxon>Variosea</taxon>
        <taxon>Cavosteliida</taxon>
        <taxon>Cavosteliaceae</taxon>
        <taxon>Planoprotostelium</taxon>
    </lineage>
</organism>
<dbReference type="Gene3D" id="3.30.70.330">
    <property type="match status" value="2"/>
</dbReference>
<protein>
    <recommendedName>
        <fullName evidence="5">RRM domain-containing protein</fullName>
    </recommendedName>
</protein>
<dbReference type="PANTHER" id="PTHR13952:SF21">
    <property type="entry name" value="POLYNUCLEOTIDE ADENYLYLTRANSFERASE DOMAIN_RNA RECOGNITION MOTIF PROTEIN-RELATED"/>
    <property type="match status" value="1"/>
</dbReference>
<evidence type="ECO:0000259" key="5">
    <source>
        <dbReference type="PROSITE" id="PS50102"/>
    </source>
</evidence>
<dbReference type="GO" id="GO:0000398">
    <property type="term" value="P:mRNA splicing, via spliceosome"/>
    <property type="evidence" value="ECO:0007669"/>
    <property type="project" value="TreeGrafter"/>
</dbReference>
<proteinExistence type="predicted"/>
<dbReference type="EMBL" id="MDYQ01000599">
    <property type="protein sequence ID" value="PRP73562.1"/>
    <property type="molecule type" value="Genomic_DNA"/>
</dbReference>
<dbReference type="GO" id="GO:0003729">
    <property type="term" value="F:mRNA binding"/>
    <property type="evidence" value="ECO:0007669"/>
    <property type="project" value="TreeGrafter"/>
</dbReference>
<dbReference type="STRING" id="1890364.A0A2P6MPF1"/>
<evidence type="ECO:0000313" key="7">
    <source>
        <dbReference type="Proteomes" id="UP000241769"/>
    </source>
</evidence>
<reference evidence="6 7" key="1">
    <citation type="journal article" date="2018" name="Genome Biol. Evol.">
        <title>Multiple Roots of Fruiting Body Formation in Amoebozoa.</title>
        <authorList>
            <person name="Hillmann F."/>
            <person name="Forbes G."/>
            <person name="Novohradska S."/>
            <person name="Ferling I."/>
            <person name="Riege K."/>
            <person name="Groth M."/>
            <person name="Westermann M."/>
            <person name="Marz M."/>
            <person name="Spaller T."/>
            <person name="Winckler T."/>
            <person name="Schaap P."/>
            <person name="Glockner G."/>
        </authorList>
    </citation>
    <scope>NUCLEOTIDE SEQUENCE [LARGE SCALE GENOMIC DNA]</scope>
    <source>
        <strain evidence="6 7">Jena</strain>
    </source>
</reference>
<feature type="compositionally biased region" description="Low complexity" evidence="4">
    <location>
        <begin position="303"/>
        <end position="324"/>
    </location>
</feature>